<proteinExistence type="predicted"/>
<dbReference type="Proteomes" id="UP000000331">
    <property type="component" value="Segment"/>
</dbReference>
<dbReference type="RefSeq" id="YP_004301406.1">
    <property type="nucleotide sequence ID" value="NC_015253.1"/>
</dbReference>
<protein>
    <submittedName>
        <fullName evidence="1">Gp73</fullName>
    </submittedName>
</protein>
<evidence type="ECO:0000313" key="2">
    <source>
        <dbReference type="Proteomes" id="UP000000331"/>
    </source>
</evidence>
<dbReference type="GeneID" id="10359109"/>
<evidence type="ECO:0000313" key="1">
    <source>
        <dbReference type="EMBL" id="ADJ53113.1"/>
    </source>
</evidence>
<accession>D9J0M0</accession>
<dbReference type="EMBL" id="HM242243">
    <property type="protein sequence ID" value="ADJ53113.1"/>
    <property type="molecule type" value="Genomic_DNA"/>
</dbReference>
<reference evidence="1 2" key="1">
    <citation type="journal article" date="2010" name="J. Bacteriol.">
        <title>Brochothrix thermosphacta bacteriophages feature heterogeneous and highly mosaic genomes and utilize unique prophage insertion sites.</title>
        <authorList>
            <person name="Kilcher S."/>
            <person name="Loessner M.J."/>
            <person name="Klumpp J."/>
        </authorList>
    </citation>
    <scope>NUCLEOTIDE SEQUENCE [LARGE SCALE GENOMIC DNA]</scope>
</reference>
<name>D9J0M0_9CAUD</name>
<organism evidence="1 2">
    <name type="scientific">Brochothrix phage A9</name>
    <dbReference type="NCBI Taxonomy" id="857312"/>
    <lineage>
        <taxon>Viruses</taxon>
        <taxon>Duplodnaviria</taxon>
        <taxon>Heunggongvirae</taxon>
        <taxon>Uroviricota</taxon>
        <taxon>Caudoviricetes</taxon>
        <taxon>Herelleviridae</taxon>
        <taxon>Klumppvirus</taxon>
        <taxon>Klumppvirus A9</taxon>
    </lineage>
</organism>
<dbReference type="KEGG" id="vg:10359109"/>
<sequence>MSMADNIKEKATKKQQVSQAEVAQTFSDIASATLSKFLENMTAGKIEVTDLVDVQRIYVMWKEMVGYQDMLAGGAGDGQLPEIKSGEMRALEEAGVIGDEETLVNLEELSPEKIQAVADSIMQQHNDENAGTF</sequence>
<dbReference type="OrthoDB" id="16213at10239"/>
<keyword evidence="2" id="KW-1185">Reference proteome</keyword>